<evidence type="ECO:0000313" key="3">
    <source>
        <dbReference type="Proteomes" id="UP001152622"/>
    </source>
</evidence>
<protein>
    <submittedName>
        <fullName evidence="2">Uncharacterized protein</fullName>
    </submittedName>
</protein>
<sequence length="68" mass="7434">MTETSSGNSGGQENAFVYSFCVRQYACVKVSQLVYHCTKQRRPAENAKPPLQVLHANNSCRKSASPAS</sequence>
<comment type="caution">
    <text evidence="2">The sequence shown here is derived from an EMBL/GenBank/DDBJ whole genome shotgun (WGS) entry which is preliminary data.</text>
</comment>
<reference evidence="2" key="1">
    <citation type="journal article" date="2023" name="Science">
        <title>Genome structures resolve the early diversification of teleost fishes.</title>
        <authorList>
            <person name="Parey E."/>
            <person name="Louis A."/>
            <person name="Montfort J."/>
            <person name="Bouchez O."/>
            <person name="Roques C."/>
            <person name="Iampietro C."/>
            <person name="Lluch J."/>
            <person name="Castinel A."/>
            <person name="Donnadieu C."/>
            <person name="Desvignes T."/>
            <person name="Floi Bucao C."/>
            <person name="Jouanno E."/>
            <person name="Wen M."/>
            <person name="Mejri S."/>
            <person name="Dirks R."/>
            <person name="Jansen H."/>
            <person name="Henkel C."/>
            <person name="Chen W.J."/>
            <person name="Zahm M."/>
            <person name="Cabau C."/>
            <person name="Klopp C."/>
            <person name="Thompson A.W."/>
            <person name="Robinson-Rechavi M."/>
            <person name="Braasch I."/>
            <person name="Lecointre G."/>
            <person name="Bobe J."/>
            <person name="Postlethwait J.H."/>
            <person name="Berthelot C."/>
            <person name="Roest Crollius H."/>
            <person name="Guiguen Y."/>
        </authorList>
    </citation>
    <scope>NUCLEOTIDE SEQUENCE</scope>
    <source>
        <strain evidence="2">WJC10195</strain>
    </source>
</reference>
<evidence type="ECO:0000313" key="2">
    <source>
        <dbReference type="EMBL" id="KAJ8376735.1"/>
    </source>
</evidence>
<dbReference type="AlphaFoldDB" id="A0A9Q1G7B7"/>
<proteinExistence type="predicted"/>
<name>A0A9Q1G7B7_SYNKA</name>
<accession>A0A9Q1G7B7</accession>
<keyword evidence="3" id="KW-1185">Reference proteome</keyword>
<gene>
    <name evidence="2" type="ORF">SKAU_G00073150</name>
</gene>
<evidence type="ECO:0000256" key="1">
    <source>
        <dbReference type="SAM" id="MobiDB-lite"/>
    </source>
</evidence>
<feature type="region of interest" description="Disordered" evidence="1">
    <location>
        <begin position="41"/>
        <end position="68"/>
    </location>
</feature>
<feature type="compositionally biased region" description="Polar residues" evidence="1">
    <location>
        <begin position="55"/>
        <end position="68"/>
    </location>
</feature>
<organism evidence="2 3">
    <name type="scientific">Synaphobranchus kaupii</name>
    <name type="common">Kaup's arrowtooth eel</name>
    <dbReference type="NCBI Taxonomy" id="118154"/>
    <lineage>
        <taxon>Eukaryota</taxon>
        <taxon>Metazoa</taxon>
        <taxon>Chordata</taxon>
        <taxon>Craniata</taxon>
        <taxon>Vertebrata</taxon>
        <taxon>Euteleostomi</taxon>
        <taxon>Actinopterygii</taxon>
        <taxon>Neopterygii</taxon>
        <taxon>Teleostei</taxon>
        <taxon>Anguilliformes</taxon>
        <taxon>Synaphobranchidae</taxon>
        <taxon>Synaphobranchus</taxon>
    </lineage>
</organism>
<dbReference type="Proteomes" id="UP001152622">
    <property type="component" value="Chromosome 2"/>
</dbReference>
<dbReference type="EMBL" id="JAINUF010000002">
    <property type="protein sequence ID" value="KAJ8376735.1"/>
    <property type="molecule type" value="Genomic_DNA"/>
</dbReference>